<gene>
    <name evidence="2" type="ORF">ABR82_07935</name>
</gene>
<dbReference type="EMBL" id="LIBO01000450">
    <property type="protein sequence ID" value="KRO58230.1"/>
    <property type="molecule type" value="Genomic_DNA"/>
</dbReference>
<evidence type="ECO:0000313" key="2">
    <source>
        <dbReference type="EMBL" id="KRO58230.1"/>
    </source>
</evidence>
<keyword evidence="1" id="KW-1133">Transmembrane helix</keyword>
<dbReference type="AlphaFoldDB" id="A0A0R2R7F8"/>
<organism evidence="2 3">
    <name type="scientific">Verrucomicrobia subdivision 6 bacterium BACL9 MAG-120507-bin52</name>
    <dbReference type="NCBI Taxonomy" id="1655590"/>
    <lineage>
        <taxon>Bacteria</taxon>
        <taxon>Pseudomonadati</taxon>
        <taxon>Verrucomicrobiota</taxon>
        <taxon>Verrucomicrobiia</taxon>
        <taxon>Verrucomicrobiales</taxon>
        <taxon>Verrucomicrobia subdivision 6</taxon>
    </lineage>
</organism>
<protein>
    <submittedName>
        <fullName evidence="2">Uncharacterized protein</fullName>
    </submittedName>
</protein>
<feature type="transmembrane region" description="Helical" evidence="1">
    <location>
        <begin position="21"/>
        <end position="44"/>
    </location>
</feature>
<keyword evidence="1" id="KW-0812">Transmembrane</keyword>
<comment type="caution">
    <text evidence="2">The sequence shown here is derived from an EMBL/GenBank/DDBJ whole genome shotgun (WGS) entry which is preliminary data.</text>
</comment>
<evidence type="ECO:0000256" key="1">
    <source>
        <dbReference type="SAM" id="Phobius"/>
    </source>
</evidence>
<evidence type="ECO:0000313" key="3">
    <source>
        <dbReference type="Proteomes" id="UP000051269"/>
    </source>
</evidence>
<keyword evidence="1" id="KW-0472">Membrane</keyword>
<feature type="transmembrane region" description="Helical" evidence="1">
    <location>
        <begin position="65"/>
        <end position="87"/>
    </location>
</feature>
<sequence>MEVIRERLRELPTFLPTLDQVIANLPFIILALWIGFLFSIVVYFKGGIRDLEERMGKGSITRLQIFLWVAAAVSFVSMVSLAFYLMLRPA</sequence>
<dbReference type="Proteomes" id="UP000051269">
    <property type="component" value="Unassembled WGS sequence"/>
</dbReference>
<accession>A0A0R2R7F8</accession>
<name>A0A0R2R7F8_9BACT</name>
<reference evidence="2 3" key="1">
    <citation type="submission" date="2015-10" db="EMBL/GenBank/DDBJ databases">
        <title>Metagenome-Assembled Genomes uncover a global brackish microbiome.</title>
        <authorList>
            <person name="Hugerth L.W."/>
            <person name="Larsson J."/>
            <person name="Alneberg J."/>
            <person name="Lindh M.V."/>
            <person name="Legrand C."/>
            <person name="Pinhassi J."/>
            <person name="Andersson A.F."/>
        </authorList>
    </citation>
    <scope>NUCLEOTIDE SEQUENCE [LARGE SCALE GENOMIC DNA]</scope>
    <source>
        <strain evidence="2">BACL18 MAG-120507-bin52</strain>
    </source>
</reference>
<proteinExistence type="predicted"/>